<dbReference type="EMBL" id="JAJJHW010003409">
    <property type="protein sequence ID" value="KAH8359948.1"/>
    <property type="molecule type" value="Genomic_DNA"/>
</dbReference>
<dbReference type="Proteomes" id="UP001200034">
    <property type="component" value="Unassembled WGS sequence"/>
</dbReference>
<keyword evidence="3" id="KW-0862">Zinc</keyword>
<feature type="compositionally biased region" description="Polar residues" evidence="6">
    <location>
        <begin position="59"/>
        <end position="73"/>
    </location>
</feature>
<evidence type="ECO:0000256" key="6">
    <source>
        <dbReference type="SAM" id="MobiDB-lite"/>
    </source>
</evidence>
<evidence type="ECO:0000259" key="7">
    <source>
        <dbReference type="PROSITE" id="PS51905"/>
    </source>
</evidence>
<evidence type="ECO:0000313" key="9">
    <source>
        <dbReference type="Proteomes" id="UP001200034"/>
    </source>
</evidence>
<reference evidence="8" key="1">
    <citation type="journal article" date="2021" name="Mol. Ecol. Resour.">
        <title>Phylogenomic analyses of the genus Drosophila reveals genomic signals of climate adaptation.</title>
        <authorList>
            <person name="Li F."/>
            <person name="Rane R.V."/>
            <person name="Luria V."/>
            <person name="Xiong Z."/>
            <person name="Chen J."/>
            <person name="Li Z."/>
            <person name="Catullo R.A."/>
            <person name="Griffin P.C."/>
            <person name="Schiffer M."/>
            <person name="Pearce S."/>
            <person name="Lee S.F."/>
            <person name="McElroy K."/>
            <person name="Stocker A."/>
            <person name="Shirriffs J."/>
            <person name="Cockerell F."/>
            <person name="Coppin C."/>
            <person name="Sgro C.M."/>
            <person name="Karger A."/>
            <person name="Cain J.W."/>
            <person name="Weber J.A."/>
            <person name="Santpere G."/>
            <person name="Kirschner M.W."/>
            <person name="Hoffmann A.A."/>
            <person name="Oakeshott J.G."/>
            <person name="Zhang G."/>
        </authorList>
    </citation>
    <scope>NUCLEOTIDE SEQUENCE</scope>
    <source>
        <strain evidence="8">BGI-SZ-2011g</strain>
    </source>
</reference>
<dbReference type="Pfam" id="PF18112">
    <property type="entry name" value="Zn-C2H2_12"/>
    <property type="match status" value="1"/>
</dbReference>
<gene>
    <name evidence="8" type="ORF">KR093_009756</name>
</gene>
<evidence type="ECO:0000256" key="1">
    <source>
        <dbReference type="ARBA" id="ARBA00022723"/>
    </source>
</evidence>
<feature type="region of interest" description="Disordered" evidence="6">
    <location>
        <begin position="52"/>
        <end position="80"/>
    </location>
</feature>
<accession>A0AAD4JUH1</accession>
<dbReference type="InterPro" id="IPR041641">
    <property type="entry name" value="CALCOCO1/2_Zn_UBZ1"/>
</dbReference>
<evidence type="ECO:0000256" key="5">
    <source>
        <dbReference type="PROSITE-ProRule" id="PRU01253"/>
    </source>
</evidence>
<protein>
    <recommendedName>
        <fullName evidence="7">UBZ1-type domain-containing protein</fullName>
    </recommendedName>
</protein>
<comment type="caution">
    <text evidence="8">The sequence shown here is derived from an EMBL/GenBank/DDBJ whole genome shotgun (WGS) entry which is preliminary data.</text>
</comment>
<evidence type="ECO:0000256" key="3">
    <source>
        <dbReference type="ARBA" id="ARBA00022833"/>
    </source>
</evidence>
<dbReference type="GO" id="GO:0008270">
    <property type="term" value="F:zinc ion binding"/>
    <property type="evidence" value="ECO:0007669"/>
    <property type="project" value="UniProtKB-KW"/>
</dbReference>
<sequence>MESNADKVTLACTASTSPTTNDKMNYALQVALQTMKERCIQLQRHVSTLEEENQRLREGSTNGSACTNTSNQDKPGDCSDNAKTLRVQVDDLQRQNEQLEDQISMVSNENRKLWSRLSKISKDQTELPREEEIGTASQMHNGVNASIGCNQNLIRSKTFTQHSPNPHLRQKMVSERSLEDIALGDFDASEELGYPYALQVDDATINGLDSNIDARQCMEGLQDLRREAMKQQQTLNIAFTQLETRFALQPCPDCAKKSANKPEMADKSLETEDRLTTDLKPYHSENSTSNQSHDTFIGHPTISVVSLPRLNIIQEKLKADAIDKTCPMCGKLYSSQVSFKAFQEHVEMHFIDETLEADASVDRQFEFISHAVGDF</sequence>
<keyword evidence="1" id="KW-0479">Metal-binding</keyword>
<dbReference type="Gene3D" id="6.20.250.40">
    <property type="match status" value="1"/>
</dbReference>
<dbReference type="PROSITE" id="PS51905">
    <property type="entry name" value="ZF_UBZ1"/>
    <property type="match status" value="1"/>
</dbReference>
<feature type="domain" description="UBZ1-type" evidence="7">
    <location>
        <begin position="323"/>
        <end position="349"/>
    </location>
</feature>
<evidence type="ECO:0000256" key="2">
    <source>
        <dbReference type="ARBA" id="ARBA00022771"/>
    </source>
</evidence>
<keyword evidence="2 5" id="KW-0863">Zinc-finger</keyword>
<name>A0AAD4JUH1_9MUSC</name>
<dbReference type="CDD" id="cd21971">
    <property type="entry name" value="Zn-C2H2_spn-F"/>
    <property type="match status" value="1"/>
</dbReference>
<keyword evidence="9" id="KW-1185">Reference proteome</keyword>
<organism evidence="8 9">
    <name type="scientific">Drosophila rubida</name>
    <dbReference type="NCBI Taxonomy" id="30044"/>
    <lineage>
        <taxon>Eukaryota</taxon>
        <taxon>Metazoa</taxon>
        <taxon>Ecdysozoa</taxon>
        <taxon>Arthropoda</taxon>
        <taxon>Hexapoda</taxon>
        <taxon>Insecta</taxon>
        <taxon>Pterygota</taxon>
        <taxon>Neoptera</taxon>
        <taxon>Endopterygota</taxon>
        <taxon>Diptera</taxon>
        <taxon>Brachycera</taxon>
        <taxon>Muscomorpha</taxon>
        <taxon>Ephydroidea</taxon>
        <taxon>Drosophilidae</taxon>
        <taxon>Drosophila</taxon>
    </lineage>
</organism>
<dbReference type="AlphaFoldDB" id="A0AAD4JUH1"/>
<proteinExistence type="predicted"/>
<evidence type="ECO:0000313" key="8">
    <source>
        <dbReference type="EMBL" id="KAH8359948.1"/>
    </source>
</evidence>
<keyword evidence="4" id="KW-0175">Coiled coil</keyword>
<evidence type="ECO:0000256" key="4">
    <source>
        <dbReference type="ARBA" id="ARBA00023054"/>
    </source>
</evidence>